<dbReference type="EMBL" id="RCOS01000067">
    <property type="protein sequence ID" value="RSN75799.1"/>
    <property type="molecule type" value="Genomic_DNA"/>
</dbReference>
<evidence type="ECO:0000313" key="4">
    <source>
        <dbReference type="Proteomes" id="UP000277582"/>
    </source>
</evidence>
<accession>A0A429GPZ0</accession>
<sequence>MIAKYPELAKFSSYESILQELEKKDILRYIVEYRKLRDEVHRMITRMRDEGFDVDDEMKKLDYIKRMAPSLAPKVKDPQGFTRELVGYIQTLESMKSILEKRYNEAEEVKKYLMRLEELYEKGEVKEEAYLKLRAEYEDKMRKIKERTGTEVIGKETDVMEGKGETEIKR</sequence>
<name>A0A429GPZ0_9CREN</name>
<gene>
    <name evidence="2" type="ORF">D6D85_05455</name>
    <name evidence="3" type="ORF">EF810_04325</name>
</gene>
<evidence type="ECO:0000256" key="1">
    <source>
        <dbReference type="SAM" id="Coils"/>
    </source>
</evidence>
<reference evidence="3 5" key="2">
    <citation type="journal article" date="2019" name="Nat. Microbiol.">
        <title>Wide diversity of methane and short-chain alkane metabolisms in uncultured archaea.</title>
        <authorList>
            <person name="Borrel G."/>
            <person name="Adam P.S."/>
            <person name="McKay L.J."/>
            <person name="Chen L.X."/>
            <person name="Sierra-Garcia I.N."/>
            <person name="Sieber C.M."/>
            <person name="Letourneur Q."/>
            <person name="Ghozlane A."/>
            <person name="Andersen G.L."/>
            <person name="Li W.J."/>
            <person name="Hallam S.J."/>
            <person name="Muyzer G."/>
            <person name="de Oliveira V.M."/>
            <person name="Inskeep W.P."/>
            <person name="Banfield J.F."/>
            <person name="Gribaldo S."/>
        </authorList>
    </citation>
    <scope>NUCLEOTIDE SEQUENCE [LARGE SCALE GENOMIC DNA]</scope>
    <source>
        <strain evidence="3">NM4</strain>
    </source>
</reference>
<dbReference type="Proteomes" id="UP000316217">
    <property type="component" value="Unassembled WGS sequence"/>
</dbReference>
<dbReference type="RefSeq" id="WP_125671020.1">
    <property type="nucleotide sequence ID" value="NZ_RCOS01000067.1"/>
</dbReference>
<reference evidence="2 4" key="1">
    <citation type="submission" date="2018-10" db="EMBL/GenBank/DDBJ databases">
        <title>Co-occurring genomic capacity for anaerobic methane metabolism and dissimilatory sulfite reduction discovered in the Korarchaeota.</title>
        <authorList>
            <person name="Mckay L.J."/>
            <person name="Dlakic M."/>
            <person name="Fields M.W."/>
            <person name="Delmont T.O."/>
            <person name="Eren A.M."/>
            <person name="Jay Z.J."/>
            <person name="Klingelsmith K.B."/>
            <person name="Rusch D.B."/>
            <person name="Inskeep W.P."/>
        </authorList>
    </citation>
    <scope>NUCLEOTIDE SEQUENCE [LARGE SCALE GENOMIC DNA]</scope>
    <source>
        <strain evidence="2 4">MDKW</strain>
    </source>
</reference>
<evidence type="ECO:0000313" key="5">
    <source>
        <dbReference type="Proteomes" id="UP000316217"/>
    </source>
</evidence>
<feature type="coiled-coil region" evidence="1">
    <location>
        <begin position="89"/>
        <end position="147"/>
    </location>
</feature>
<dbReference type="EMBL" id="RXII01000067">
    <property type="protein sequence ID" value="RZN61784.1"/>
    <property type="molecule type" value="Genomic_DNA"/>
</dbReference>
<evidence type="ECO:0000313" key="2">
    <source>
        <dbReference type="EMBL" id="RSN75799.1"/>
    </source>
</evidence>
<organism evidence="2 4">
    <name type="scientific">Candidatus Methanodesulfokora washburnensis</name>
    <dbReference type="NCBI Taxonomy" id="2478471"/>
    <lineage>
        <taxon>Archaea</taxon>
        <taxon>Thermoproteota</taxon>
        <taxon>Candidatus Korarchaeia</taxon>
        <taxon>Candidatus Korarchaeia incertae sedis</taxon>
        <taxon>Candidatus Methanodesulfokora</taxon>
    </lineage>
</organism>
<dbReference type="AlphaFoldDB" id="A0A429GPZ0"/>
<proteinExistence type="predicted"/>
<comment type="caution">
    <text evidence="2">The sequence shown here is derived from an EMBL/GenBank/DDBJ whole genome shotgun (WGS) entry which is preliminary data.</text>
</comment>
<evidence type="ECO:0000313" key="3">
    <source>
        <dbReference type="EMBL" id="RZN61784.1"/>
    </source>
</evidence>
<protein>
    <submittedName>
        <fullName evidence="2">Uncharacterized protein</fullName>
    </submittedName>
</protein>
<keyword evidence="1" id="KW-0175">Coiled coil</keyword>
<dbReference type="Proteomes" id="UP000277582">
    <property type="component" value="Unassembled WGS sequence"/>
</dbReference>
<keyword evidence="4" id="KW-1185">Reference proteome</keyword>